<keyword evidence="2" id="KW-1185">Reference proteome</keyword>
<gene>
    <name evidence="1" type="ORF">G4B88_031520</name>
</gene>
<evidence type="ECO:0000313" key="1">
    <source>
        <dbReference type="EMBL" id="KAF4377854.1"/>
    </source>
</evidence>
<organism evidence="1 2">
    <name type="scientific">Cannabis sativa</name>
    <name type="common">Hemp</name>
    <name type="synonym">Marijuana</name>
    <dbReference type="NCBI Taxonomy" id="3483"/>
    <lineage>
        <taxon>Eukaryota</taxon>
        <taxon>Viridiplantae</taxon>
        <taxon>Streptophyta</taxon>
        <taxon>Embryophyta</taxon>
        <taxon>Tracheophyta</taxon>
        <taxon>Spermatophyta</taxon>
        <taxon>Magnoliopsida</taxon>
        <taxon>eudicotyledons</taxon>
        <taxon>Gunneridae</taxon>
        <taxon>Pentapetalae</taxon>
        <taxon>rosids</taxon>
        <taxon>fabids</taxon>
        <taxon>Rosales</taxon>
        <taxon>Cannabaceae</taxon>
        <taxon>Cannabis</taxon>
    </lineage>
</organism>
<reference evidence="1 2" key="1">
    <citation type="journal article" date="2020" name="bioRxiv">
        <title>Sequence and annotation of 42 cannabis genomes reveals extensive copy number variation in cannabinoid synthesis and pathogen resistance genes.</title>
        <authorList>
            <person name="Mckernan K.J."/>
            <person name="Helbert Y."/>
            <person name="Kane L.T."/>
            <person name="Ebling H."/>
            <person name="Zhang L."/>
            <person name="Liu B."/>
            <person name="Eaton Z."/>
            <person name="Mclaughlin S."/>
            <person name="Kingan S."/>
            <person name="Baybayan P."/>
            <person name="Concepcion G."/>
            <person name="Jordan M."/>
            <person name="Riva A."/>
            <person name="Barbazuk W."/>
            <person name="Harkins T."/>
        </authorList>
    </citation>
    <scope>NUCLEOTIDE SEQUENCE [LARGE SCALE GENOMIC DNA]</scope>
    <source>
        <strain evidence="2">cv. Jamaican Lion 4</strain>
        <tissue evidence="1">Leaf</tissue>
    </source>
</reference>
<name>A0A7J6G4E9_CANSA</name>
<accession>A0A7J6G4E9</accession>
<dbReference type="EMBL" id="JAATIQ010000141">
    <property type="protein sequence ID" value="KAF4377854.1"/>
    <property type="molecule type" value="Genomic_DNA"/>
</dbReference>
<comment type="caution">
    <text evidence="1">The sequence shown here is derived from an EMBL/GenBank/DDBJ whole genome shotgun (WGS) entry which is preliminary data.</text>
</comment>
<dbReference type="Proteomes" id="UP000583929">
    <property type="component" value="Unassembled WGS sequence"/>
</dbReference>
<sequence length="271" mass="31158">MYDDEYGMVSVFAIKENPSDYMDLVDGTCPFIVMDMAIESNVNFVFLPKFLQTFSSHGLFERALLTVPVVGGIPEYAMSSKDQPWLFLSIYRCKAFLYEPLDFPLEHNTWFQLTPHILHLNPSCHRRTPNSANHDHAIQLFLQVNLNANVNLIKNNAYLLHNNPSNADKWNVLNWKLSPLNKWNCLIYVVATCPACQEASVKMKNLLHPKIFPEQDVDRAEKRQLPNHQQQVHCVPNPQLPIGYLLPVVVQHKIHASSTPKSLKPKKLEKY</sequence>
<protein>
    <submittedName>
        <fullName evidence="1">Uncharacterized protein</fullName>
    </submittedName>
</protein>
<proteinExistence type="predicted"/>
<dbReference type="AlphaFoldDB" id="A0A7J6G4E9"/>
<evidence type="ECO:0000313" key="2">
    <source>
        <dbReference type="Proteomes" id="UP000583929"/>
    </source>
</evidence>